<dbReference type="PANTHER" id="PTHR43280:SF2">
    <property type="entry name" value="HTH-TYPE TRANSCRIPTIONAL REGULATOR EXSA"/>
    <property type="match status" value="1"/>
</dbReference>
<reference evidence="5 6" key="1">
    <citation type="submission" date="2016-10" db="EMBL/GenBank/DDBJ databases">
        <authorList>
            <person name="de Groot N.N."/>
        </authorList>
    </citation>
    <scope>NUCLEOTIDE SEQUENCE [LARGE SCALE GENOMIC DNA]</scope>
    <source>
        <strain evidence="6">E92,LMG 26720,CCM 7988</strain>
    </source>
</reference>
<dbReference type="InterPro" id="IPR009057">
    <property type="entry name" value="Homeodomain-like_sf"/>
</dbReference>
<accession>A0A1I5XWZ0</accession>
<dbReference type="PROSITE" id="PS01124">
    <property type="entry name" value="HTH_ARAC_FAMILY_2"/>
    <property type="match status" value="1"/>
</dbReference>
<dbReference type="Proteomes" id="UP000199306">
    <property type="component" value="Unassembled WGS sequence"/>
</dbReference>
<dbReference type="CDD" id="cd06976">
    <property type="entry name" value="cupin_MtlR-like_N"/>
    <property type="match status" value="1"/>
</dbReference>
<dbReference type="InterPro" id="IPR014710">
    <property type="entry name" value="RmlC-like_jellyroll"/>
</dbReference>
<dbReference type="OrthoDB" id="792101at2"/>
<dbReference type="Gene3D" id="2.60.120.10">
    <property type="entry name" value="Jelly Rolls"/>
    <property type="match status" value="1"/>
</dbReference>
<keyword evidence="2 5" id="KW-0238">DNA-binding</keyword>
<dbReference type="PROSITE" id="PS00041">
    <property type="entry name" value="HTH_ARAC_FAMILY_1"/>
    <property type="match status" value="1"/>
</dbReference>
<dbReference type="InterPro" id="IPR018062">
    <property type="entry name" value="HTH_AraC-typ_CS"/>
</dbReference>
<evidence type="ECO:0000256" key="3">
    <source>
        <dbReference type="ARBA" id="ARBA00023163"/>
    </source>
</evidence>
<feature type="domain" description="HTH araC/xylS-type" evidence="4">
    <location>
        <begin position="187"/>
        <end position="285"/>
    </location>
</feature>
<dbReference type="InterPro" id="IPR011051">
    <property type="entry name" value="RmlC_Cupin_sf"/>
</dbReference>
<proteinExistence type="predicted"/>
<dbReference type="EMBL" id="FOXH01000016">
    <property type="protein sequence ID" value="SFQ36390.1"/>
    <property type="molecule type" value="Genomic_DNA"/>
</dbReference>
<dbReference type="GO" id="GO:0003700">
    <property type="term" value="F:DNA-binding transcription factor activity"/>
    <property type="evidence" value="ECO:0007669"/>
    <property type="project" value="InterPro"/>
</dbReference>
<dbReference type="AlphaFoldDB" id="A0A1I5XWZ0"/>
<dbReference type="Gene3D" id="1.10.10.60">
    <property type="entry name" value="Homeodomain-like"/>
    <property type="match status" value="2"/>
</dbReference>
<evidence type="ECO:0000256" key="1">
    <source>
        <dbReference type="ARBA" id="ARBA00023015"/>
    </source>
</evidence>
<organism evidence="5 6">
    <name type="scientific">Pseudarcicella hirudinis</name>
    <dbReference type="NCBI Taxonomy" id="1079859"/>
    <lineage>
        <taxon>Bacteria</taxon>
        <taxon>Pseudomonadati</taxon>
        <taxon>Bacteroidota</taxon>
        <taxon>Cytophagia</taxon>
        <taxon>Cytophagales</taxon>
        <taxon>Flectobacillaceae</taxon>
        <taxon>Pseudarcicella</taxon>
    </lineage>
</organism>
<dbReference type="InterPro" id="IPR018060">
    <property type="entry name" value="HTH_AraC"/>
</dbReference>
<keyword evidence="1" id="KW-0805">Transcription regulation</keyword>
<gene>
    <name evidence="5" type="ORF">SAMN04515674_1166</name>
</gene>
<dbReference type="RefSeq" id="WP_092019141.1">
    <property type="nucleotide sequence ID" value="NZ_FOXH01000016.1"/>
</dbReference>
<dbReference type="SUPFAM" id="SSF51182">
    <property type="entry name" value="RmlC-like cupins"/>
    <property type="match status" value="1"/>
</dbReference>
<keyword evidence="6" id="KW-1185">Reference proteome</keyword>
<dbReference type="GO" id="GO:0043565">
    <property type="term" value="F:sequence-specific DNA binding"/>
    <property type="evidence" value="ECO:0007669"/>
    <property type="project" value="InterPro"/>
</dbReference>
<dbReference type="SUPFAM" id="SSF46689">
    <property type="entry name" value="Homeodomain-like"/>
    <property type="match status" value="2"/>
</dbReference>
<keyword evidence="3" id="KW-0804">Transcription</keyword>
<dbReference type="PANTHER" id="PTHR43280">
    <property type="entry name" value="ARAC-FAMILY TRANSCRIPTIONAL REGULATOR"/>
    <property type="match status" value="1"/>
</dbReference>
<dbReference type="Pfam" id="PF02311">
    <property type="entry name" value="AraC_binding"/>
    <property type="match status" value="1"/>
</dbReference>
<name>A0A1I5XWZ0_9BACT</name>
<dbReference type="Pfam" id="PF12833">
    <property type="entry name" value="HTH_18"/>
    <property type="match status" value="1"/>
</dbReference>
<evidence type="ECO:0000256" key="2">
    <source>
        <dbReference type="ARBA" id="ARBA00023125"/>
    </source>
</evidence>
<dbReference type="InterPro" id="IPR003313">
    <property type="entry name" value="AraC-bd"/>
</dbReference>
<evidence type="ECO:0000313" key="5">
    <source>
        <dbReference type="EMBL" id="SFQ36390.1"/>
    </source>
</evidence>
<dbReference type="STRING" id="1079859.SAMN04515674_1166"/>
<dbReference type="SMART" id="SM00342">
    <property type="entry name" value="HTH_ARAC"/>
    <property type="match status" value="1"/>
</dbReference>
<sequence>MKALLKKNVESSVYSFTMTELNDPYFDPNWHFHPHYQLFSVFEGEGTRFIGDDIRHFEPGDTVFLGPNLPHLWRSDKNYFEGNNQLKTRGIVIYFTEDFLGKDFFEKPEMYSLKQLLANSFRGMDIKGEMRTYLRESMQNLLQENGFDCVLKLLEILNKLSHSNDFEYITSLGYVNTHKVSETERMQKVHEYVMKHFKQEIRLNEVASLAGMSEAAFCRYFKNRTNKTFSDFVSGVRIGHACKLLLADRMTVLQICYESGFNTVSNFNRQFKTITGKTPVTYQKEYLQASNKIEV</sequence>
<protein>
    <submittedName>
        <fullName evidence="5">AraC-type DNA-binding protein</fullName>
    </submittedName>
</protein>
<evidence type="ECO:0000313" key="6">
    <source>
        <dbReference type="Proteomes" id="UP000199306"/>
    </source>
</evidence>
<evidence type="ECO:0000259" key="4">
    <source>
        <dbReference type="PROSITE" id="PS01124"/>
    </source>
</evidence>